<dbReference type="EMBL" id="JARIHO010000091">
    <property type="protein sequence ID" value="KAJ7306833.1"/>
    <property type="molecule type" value="Genomic_DNA"/>
</dbReference>
<dbReference type="AlphaFoldDB" id="A0AAD6Z4K6"/>
<keyword evidence="1" id="KW-1133">Transmembrane helix</keyword>
<dbReference type="Proteomes" id="UP001218218">
    <property type="component" value="Unassembled WGS sequence"/>
</dbReference>
<keyword evidence="1" id="KW-0472">Membrane</keyword>
<evidence type="ECO:0000313" key="3">
    <source>
        <dbReference type="Proteomes" id="UP001218218"/>
    </source>
</evidence>
<keyword evidence="1" id="KW-0812">Transmembrane</keyword>
<gene>
    <name evidence="2" type="ORF">DFH08DRAFT_515359</name>
</gene>
<comment type="caution">
    <text evidence="2">The sequence shown here is derived from an EMBL/GenBank/DDBJ whole genome shotgun (WGS) entry which is preliminary data.</text>
</comment>
<feature type="transmembrane region" description="Helical" evidence="1">
    <location>
        <begin position="100"/>
        <end position="118"/>
    </location>
</feature>
<evidence type="ECO:0000313" key="2">
    <source>
        <dbReference type="EMBL" id="KAJ7306833.1"/>
    </source>
</evidence>
<evidence type="ECO:0000256" key="1">
    <source>
        <dbReference type="SAM" id="Phobius"/>
    </source>
</evidence>
<organism evidence="2 3">
    <name type="scientific">Mycena albidolilacea</name>
    <dbReference type="NCBI Taxonomy" id="1033008"/>
    <lineage>
        <taxon>Eukaryota</taxon>
        <taxon>Fungi</taxon>
        <taxon>Dikarya</taxon>
        <taxon>Basidiomycota</taxon>
        <taxon>Agaricomycotina</taxon>
        <taxon>Agaricomycetes</taxon>
        <taxon>Agaricomycetidae</taxon>
        <taxon>Agaricales</taxon>
        <taxon>Marasmiineae</taxon>
        <taxon>Mycenaceae</taxon>
        <taxon>Mycena</taxon>
    </lineage>
</organism>
<proteinExistence type="predicted"/>
<name>A0AAD6Z4K6_9AGAR</name>
<protein>
    <submittedName>
        <fullName evidence="2">Uncharacterized protein</fullName>
    </submittedName>
</protein>
<reference evidence="2" key="1">
    <citation type="submission" date="2023-03" db="EMBL/GenBank/DDBJ databases">
        <title>Massive genome expansion in bonnet fungi (Mycena s.s.) driven by repeated elements and novel gene families across ecological guilds.</title>
        <authorList>
            <consortium name="Lawrence Berkeley National Laboratory"/>
            <person name="Harder C.B."/>
            <person name="Miyauchi S."/>
            <person name="Viragh M."/>
            <person name="Kuo A."/>
            <person name="Thoen E."/>
            <person name="Andreopoulos B."/>
            <person name="Lu D."/>
            <person name="Skrede I."/>
            <person name="Drula E."/>
            <person name="Henrissat B."/>
            <person name="Morin E."/>
            <person name="Kohler A."/>
            <person name="Barry K."/>
            <person name="LaButti K."/>
            <person name="Morin E."/>
            <person name="Salamov A."/>
            <person name="Lipzen A."/>
            <person name="Mereny Z."/>
            <person name="Hegedus B."/>
            <person name="Baldrian P."/>
            <person name="Stursova M."/>
            <person name="Weitz H."/>
            <person name="Taylor A."/>
            <person name="Grigoriev I.V."/>
            <person name="Nagy L.G."/>
            <person name="Martin F."/>
            <person name="Kauserud H."/>
        </authorList>
    </citation>
    <scope>NUCLEOTIDE SEQUENCE</scope>
    <source>
        <strain evidence="2">CBHHK002</strain>
    </source>
</reference>
<accession>A0AAD6Z4K6</accession>
<sequence length="142" mass="16276">MGKGARSTFDNCASRQCILVINIMGHLLIVIVLPDLQRELRTASHDTYSLEVSHKPCGCSCPIRFHLASTHSPGYHPHKILIRQGFTQRDYDYYVVLQHLTYSPLLLLYLICYTYTFLSTLHGQYQPNPICTPVDMYTTPRT</sequence>
<keyword evidence="3" id="KW-1185">Reference proteome</keyword>
<feature type="transmembrane region" description="Helical" evidence="1">
    <location>
        <begin position="12"/>
        <end position="33"/>
    </location>
</feature>